<name>A0A369KCF8_9BACT</name>
<reference evidence="2 3" key="1">
    <citation type="submission" date="2018-07" db="EMBL/GenBank/DDBJ databases">
        <title>Comparative genomics of the Candidatus Parilichlamydiaceae reveals evidence of convergent evolution and genome reduction in the phylum Chlamydiae.</title>
        <authorList>
            <person name="Taylor-Brown A."/>
            <person name="Polkinghorne A."/>
        </authorList>
    </citation>
    <scope>NUCLEOTIDE SEQUENCE [LARGE SCALE GENOMIC DNA]</scope>
    <source>
        <strain evidence="2 3">Hat2</strain>
    </source>
</reference>
<protein>
    <submittedName>
        <fullName evidence="2">SWIB (YM74) complex protein</fullName>
    </submittedName>
</protein>
<dbReference type="InterPro" id="IPR019835">
    <property type="entry name" value="SWIB_domain"/>
</dbReference>
<dbReference type="RefSeq" id="WP_114544547.1">
    <property type="nucleotide sequence ID" value="NZ_QQBG01000023.1"/>
</dbReference>
<dbReference type="Proteomes" id="UP000253816">
    <property type="component" value="Unassembled WGS sequence"/>
</dbReference>
<dbReference type="EMBL" id="QQBG01000023">
    <property type="protein sequence ID" value="RDB31282.1"/>
    <property type="molecule type" value="Genomic_DNA"/>
</dbReference>
<dbReference type="AlphaFoldDB" id="A0A369KCF8"/>
<proteinExistence type="predicted"/>
<sequence>MEQSKRHKALMEPVIISDELAAVVGSGPLPRSEITKRLWAYIKKHNLQDPQNKKRIRPDKLLSIVFGTHDPVDMFEMTRLVSKHIKGKK</sequence>
<dbReference type="SMART" id="SM00151">
    <property type="entry name" value="SWIB"/>
    <property type="match status" value="1"/>
</dbReference>
<dbReference type="Gene3D" id="1.10.245.10">
    <property type="entry name" value="SWIB/MDM2 domain"/>
    <property type="match status" value="1"/>
</dbReference>
<keyword evidence="3" id="KW-1185">Reference proteome</keyword>
<evidence type="ECO:0000313" key="2">
    <source>
        <dbReference type="EMBL" id="RDB31282.1"/>
    </source>
</evidence>
<dbReference type="InterPro" id="IPR003121">
    <property type="entry name" value="SWIB_MDM2_domain"/>
</dbReference>
<dbReference type="Pfam" id="PF02201">
    <property type="entry name" value="SWIB"/>
    <property type="match status" value="1"/>
</dbReference>
<comment type="caution">
    <text evidence="2">The sequence shown here is derived from an EMBL/GenBank/DDBJ whole genome shotgun (WGS) entry which is preliminary data.</text>
</comment>
<accession>A0A369KCF8</accession>
<dbReference type="OrthoDB" id="680184at2"/>
<dbReference type="SUPFAM" id="SSF47592">
    <property type="entry name" value="SWIB/MDM2 domain"/>
    <property type="match status" value="1"/>
</dbReference>
<feature type="domain" description="DM2" evidence="1">
    <location>
        <begin position="9"/>
        <end position="87"/>
    </location>
</feature>
<evidence type="ECO:0000313" key="3">
    <source>
        <dbReference type="Proteomes" id="UP000253816"/>
    </source>
</evidence>
<dbReference type="PANTHER" id="PTHR13844">
    <property type="entry name" value="SWI/SNF-RELATED MATRIX-ASSOCIATED ACTIN-DEPENDENT REGULATOR OF CHROMATIN SUBFAMILY D"/>
    <property type="match status" value="1"/>
</dbReference>
<gene>
    <name evidence="2" type="ORF">HAT2_00620</name>
</gene>
<organism evidence="2 3">
    <name type="scientific">Candidatus Similichlamydia laticola</name>
    <dbReference type="NCBI Taxonomy" id="2170265"/>
    <lineage>
        <taxon>Bacteria</taxon>
        <taxon>Pseudomonadati</taxon>
        <taxon>Chlamydiota</taxon>
        <taxon>Chlamydiia</taxon>
        <taxon>Parachlamydiales</taxon>
        <taxon>Candidatus Parilichlamydiaceae</taxon>
        <taxon>Candidatus Similichlamydia</taxon>
    </lineage>
</organism>
<dbReference type="CDD" id="cd10567">
    <property type="entry name" value="SWIB-MDM2_like"/>
    <property type="match status" value="1"/>
</dbReference>
<dbReference type="InterPro" id="IPR036885">
    <property type="entry name" value="SWIB_MDM2_dom_sf"/>
</dbReference>
<dbReference type="PROSITE" id="PS51925">
    <property type="entry name" value="SWIB_MDM2"/>
    <property type="match status" value="1"/>
</dbReference>
<evidence type="ECO:0000259" key="1">
    <source>
        <dbReference type="PROSITE" id="PS51925"/>
    </source>
</evidence>